<keyword evidence="6" id="KW-1185">Reference proteome</keyword>
<dbReference type="OrthoDB" id="7493297at2759"/>
<protein>
    <recommendedName>
        <fullName evidence="4">SEA domain-containing protein</fullName>
    </recommendedName>
</protein>
<dbReference type="PANTHER" id="PTHR37999:SF2">
    <property type="entry name" value="MUCIN-17"/>
    <property type="match status" value="1"/>
</dbReference>
<feature type="chain" id="PRO_5018772555" description="SEA domain-containing protein" evidence="3">
    <location>
        <begin position="26"/>
        <end position="444"/>
    </location>
</feature>
<dbReference type="AlphaFoldDB" id="A0A3S2LSJ1"/>
<dbReference type="PANTHER" id="PTHR37999">
    <property type="entry name" value="MUCIN-17"/>
    <property type="match status" value="1"/>
</dbReference>
<evidence type="ECO:0000259" key="4">
    <source>
        <dbReference type="PROSITE" id="PS50024"/>
    </source>
</evidence>
<feature type="compositionally biased region" description="Polar residues" evidence="1">
    <location>
        <begin position="349"/>
        <end position="364"/>
    </location>
</feature>
<dbReference type="InterPro" id="IPR053311">
    <property type="entry name" value="Mucosal_Integrity_Assoc"/>
</dbReference>
<feature type="compositionally biased region" description="Polar residues" evidence="1">
    <location>
        <begin position="398"/>
        <end position="423"/>
    </location>
</feature>
<keyword evidence="2" id="KW-0472">Membrane</keyword>
<keyword evidence="2" id="KW-0812">Transmembrane</keyword>
<sequence length="444" mass="49598">MAISFRLMVISVLLVHLCSLHGATSQTHFTDDVSRPSETAAAIVTQKLCQNGGTFNGSVCICLPQFNGNECQNFVATTTPGTIKRPVKVNMMLNDKFNEKYNDKASEEYKEYVGNFIEKMKKNYQTKLTKPFEVVVTDVRQGNPLKNPADIPVIKMKISLRETVEEFGVNVTHDVILELSNKENQEEYKEVFKEIKTVTEDLKDCTDCGISVSETTVEQAELDPTDQCSKPLFEGTVEDGSIVCVTACDGRHSNHKECFNGGECKVLVEPVCQCKNVDKFWYLNDDCSNPLNRIGLIAGLSATFAALLLFVAGLTTFSFINKRKQTKIKDQKKKQVNLYMEEEVEWPRPNSQAGSNKAGYNNPSYLDDNSGYAKRQSPLYRNSPPPSYPGSRPMTLSDGPNPTPQTGQWPANSRPPSSAQNQGDIPLNHLMRIRRPQVRSSWDA</sequence>
<evidence type="ECO:0000256" key="3">
    <source>
        <dbReference type="SAM" id="SignalP"/>
    </source>
</evidence>
<feature type="region of interest" description="Disordered" evidence="1">
    <location>
        <begin position="344"/>
        <end position="444"/>
    </location>
</feature>
<keyword evidence="3" id="KW-0732">Signal</keyword>
<name>A0A3S2LSJ1_ORYJA</name>
<reference evidence="5 6" key="2">
    <citation type="submission" date="2019-01" db="EMBL/GenBank/DDBJ databases">
        <title>A chromosome length genome reference of the Java medaka (oryzias javanicus).</title>
        <authorList>
            <person name="Herpin A."/>
            <person name="Takehana Y."/>
            <person name="Naruse K."/>
            <person name="Ansai S."/>
            <person name="Kawaguchi M."/>
        </authorList>
    </citation>
    <scope>NUCLEOTIDE SEQUENCE [LARGE SCALE GENOMIC DNA]</scope>
    <source>
        <strain evidence="5">RS831</strain>
        <tissue evidence="5">Whole body</tissue>
    </source>
</reference>
<feature type="domain" description="SEA" evidence="4">
    <location>
        <begin position="81"/>
        <end position="227"/>
    </location>
</feature>
<dbReference type="Proteomes" id="UP000283210">
    <property type="component" value="Chromosome 18"/>
</dbReference>
<evidence type="ECO:0000256" key="1">
    <source>
        <dbReference type="SAM" id="MobiDB-lite"/>
    </source>
</evidence>
<gene>
    <name evidence="5" type="ORF">OJAV_G00178840</name>
</gene>
<accession>A0A3S2LSJ1</accession>
<evidence type="ECO:0000256" key="2">
    <source>
        <dbReference type="SAM" id="Phobius"/>
    </source>
</evidence>
<evidence type="ECO:0000313" key="6">
    <source>
        <dbReference type="Proteomes" id="UP000283210"/>
    </source>
</evidence>
<dbReference type="PROSITE" id="PS50024">
    <property type="entry name" value="SEA"/>
    <property type="match status" value="1"/>
</dbReference>
<keyword evidence="2" id="KW-1133">Transmembrane helix</keyword>
<evidence type="ECO:0000313" key="5">
    <source>
        <dbReference type="EMBL" id="RVE60224.1"/>
    </source>
</evidence>
<feature type="signal peptide" evidence="3">
    <location>
        <begin position="1"/>
        <end position="25"/>
    </location>
</feature>
<dbReference type="InterPro" id="IPR000082">
    <property type="entry name" value="SEA_dom"/>
</dbReference>
<reference evidence="5 6" key="1">
    <citation type="submission" date="2018-11" db="EMBL/GenBank/DDBJ databases">
        <authorList>
            <person name="Lopez-Roques C."/>
            <person name="Donnadieu C."/>
            <person name="Bouchez O."/>
            <person name="Klopp C."/>
            <person name="Cabau C."/>
            <person name="Zahm M."/>
        </authorList>
    </citation>
    <scope>NUCLEOTIDE SEQUENCE [LARGE SCALE GENOMIC DNA]</scope>
    <source>
        <strain evidence="5">RS831</strain>
        <tissue evidence="5">Whole body</tissue>
    </source>
</reference>
<proteinExistence type="predicted"/>
<dbReference type="EMBL" id="CM012454">
    <property type="protein sequence ID" value="RVE60224.1"/>
    <property type="molecule type" value="Genomic_DNA"/>
</dbReference>
<organism evidence="5 6">
    <name type="scientific">Oryzias javanicus</name>
    <name type="common">Javanese ricefish</name>
    <name type="synonym">Aplocheilus javanicus</name>
    <dbReference type="NCBI Taxonomy" id="123683"/>
    <lineage>
        <taxon>Eukaryota</taxon>
        <taxon>Metazoa</taxon>
        <taxon>Chordata</taxon>
        <taxon>Craniata</taxon>
        <taxon>Vertebrata</taxon>
        <taxon>Euteleostomi</taxon>
        <taxon>Actinopterygii</taxon>
        <taxon>Neopterygii</taxon>
        <taxon>Teleostei</taxon>
        <taxon>Neoteleostei</taxon>
        <taxon>Acanthomorphata</taxon>
        <taxon>Ovalentaria</taxon>
        <taxon>Atherinomorphae</taxon>
        <taxon>Beloniformes</taxon>
        <taxon>Adrianichthyidae</taxon>
        <taxon>Oryziinae</taxon>
        <taxon>Oryzias</taxon>
    </lineage>
</organism>
<feature type="transmembrane region" description="Helical" evidence="2">
    <location>
        <begin position="294"/>
        <end position="320"/>
    </location>
</feature>